<dbReference type="RefSeq" id="WP_069006223.1">
    <property type="nucleotide sequence ID" value="NZ_LVJX01000012.1"/>
</dbReference>
<feature type="transmembrane region" description="Helical" evidence="6">
    <location>
        <begin position="12"/>
        <end position="33"/>
    </location>
</feature>
<feature type="transmembrane region" description="Helical" evidence="6">
    <location>
        <begin position="438"/>
        <end position="460"/>
    </location>
</feature>
<feature type="transmembrane region" description="Helical" evidence="6">
    <location>
        <begin position="315"/>
        <end position="338"/>
    </location>
</feature>
<dbReference type="InterPro" id="IPR050833">
    <property type="entry name" value="Poly_Biosynth_Transport"/>
</dbReference>
<dbReference type="Pfam" id="PF13440">
    <property type="entry name" value="Polysacc_synt_3"/>
    <property type="match status" value="1"/>
</dbReference>
<name>A0A1E2UIE5_9GAMM</name>
<keyword evidence="4 6" id="KW-1133">Transmembrane helix</keyword>
<feature type="transmembrane region" description="Helical" evidence="6">
    <location>
        <begin position="181"/>
        <end position="200"/>
    </location>
</feature>
<feature type="transmembrane region" description="Helical" evidence="6">
    <location>
        <begin position="88"/>
        <end position="110"/>
    </location>
</feature>
<keyword evidence="5 6" id="KW-0472">Membrane</keyword>
<evidence type="ECO:0000256" key="5">
    <source>
        <dbReference type="ARBA" id="ARBA00023136"/>
    </source>
</evidence>
<feature type="transmembrane region" description="Helical" evidence="6">
    <location>
        <begin position="350"/>
        <end position="374"/>
    </location>
</feature>
<feature type="transmembrane region" description="Helical" evidence="6">
    <location>
        <begin position="247"/>
        <end position="271"/>
    </location>
</feature>
<proteinExistence type="predicted"/>
<accession>A0A1E2UIE5</accession>
<reference evidence="7 8" key="1">
    <citation type="submission" date="2016-03" db="EMBL/GenBank/DDBJ databases">
        <title>Chemosynthetic sulphur-oxidizing symbionts of marine invertebrate animals are capable of nitrogen fixation.</title>
        <authorList>
            <person name="Petersen J.M."/>
            <person name="Kemper A."/>
            <person name="Gruber-Vodicka H."/>
            <person name="Cardini U."/>
            <person name="Geest Mvander."/>
            <person name="Kleiner M."/>
            <person name="Bulgheresi S."/>
            <person name="Fussmann M."/>
            <person name="Herbold C."/>
            <person name="Seah B.K.B."/>
            <person name="Antony C.Paul."/>
            <person name="Liu D."/>
            <person name="Belitz A."/>
            <person name="Weber M."/>
        </authorList>
    </citation>
    <scope>NUCLEOTIDE SEQUENCE [LARGE SCALE GENOMIC DNA]</scope>
    <source>
        <strain evidence="7">G_D</strain>
    </source>
</reference>
<keyword evidence="8" id="KW-1185">Reference proteome</keyword>
<comment type="subcellular location">
    <subcellularLocation>
        <location evidence="1">Cell membrane</location>
        <topology evidence="1">Multi-pass membrane protein</topology>
    </subcellularLocation>
</comment>
<evidence type="ECO:0000313" key="8">
    <source>
        <dbReference type="Proteomes" id="UP000094849"/>
    </source>
</evidence>
<feature type="transmembrane region" description="Helical" evidence="6">
    <location>
        <begin position="472"/>
        <end position="492"/>
    </location>
</feature>
<dbReference type="GO" id="GO:0005886">
    <property type="term" value="C:plasma membrane"/>
    <property type="evidence" value="ECO:0007669"/>
    <property type="project" value="UniProtKB-SubCell"/>
</dbReference>
<evidence type="ECO:0000313" key="7">
    <source>
        <dbReference type="EMBL" id="ODB94458.1"/>
    </source>
</evidence>
<evidence type="ECO:0000256" key="2">
    <source>
        <dbReference type="ARBA" id="ARBA00022475"/>
    </source>
</evidence>
<evidence type="ECO:0000256" key="3">
    <source>
        <dbReference type="ARBA" id="ARBA00022692"/>
    </source>
</evidence>
<evidence type="ECO:0000256" key="1">
    <source>
        <dbReference type="ARBA" id="ARBA00004651"/>
    </source>
</evidence>
<sequence length="513" mass="57130">MEKNRIIRNLFSNWTGLLVSIVVSFFLAPFVVHSLGNELYGVWTIINQFTGYMYLFDLGVRESVIRSTSHSLAKKDPKALEEVLSASFIIYFFISVVTVLISIVLALYFSSIFGVEEEVAKAASVSVLLVGVTIAQFFIFNIFSGVLMGLQRYDIFNIVNILTTLLKAAAFVILLSNGYTIVAMAASQMLLSFLGGLYLMHAAKKIAATHDVRFKVRLKIDAAFRKVTRKIVNYSAFVLINNLGQKIVFMTDAIVIGIFMPVASVTFYAIAGTLAEYLRQLVVVTARVLMPMVARYSALDDHHRINKTVIDGSKLTLFISYPVVLVFILLGGEFIALWMGEEFRELSGLVLLILAVTQIFSAPHQTLTSVLYGLDKHKMLAFFRIGEAITNLGLSIVLLHYYGVAGVALGTAIPHIILTAVILPIYTTRVIGMNLMKYYLSSYLRPTLAAVPFLLMVLYISHSMTIGSMTQFFGLVIAASMVYLTISFWIIFNASERQQIYQKIKPILAKRSN</sequence>
<feature type="transmembrane region" description="Helical" evidence="6">
    <location>
        <begin position="122"/>
        <end position="143"/>
    </location>
</feature>
<feature type="transmembrane region" description="Helical" evidence="6">
    <location>
        <begin position="39"/>
        <end position="56"/>
    </location>
</feature>
<dbReference type="PANTHER" id="PTHR30250">
    <property type="entry name" value="PST FAMILY PREDICTED COLANIC ACID TRANSPORTER"/>
    <property type="match status" value="1"/>
</dbReference>
<dbReference type="EMBL" id="LVJZ01000004">
    <property type="protein sequence ID" value="ODB94458.1"/>
    <property type="molecule type" value="Genomic_DNA"/>
</dbReference>
<keyword evidence="2" id="KW-1003">Cell membrane</keyword>
<dbReference type="OrthoDB" id="104623at2"/>
<organism evidence="7 8">
    <name type="scientific">Candidatus Thiodiazotropha endoloripes</name>
    <dbReference type="NCBI Taxonomy" id="1818881"/>
    <lineage>
        <taxon>Bacteria</taxon>
        <taxon>Pseudomonadati</taxon>
        <taxon>Pseudomonadota</taxon>
        <taxon>Gammaproteobacteria</taxon>
        <taxon>Chromatiales</taxon>
        <taxon>Sedimenticolaceae</taxon>
        <taxon>Candidatus Thiodiazotropha</taxon>
    </lineage>
</organism>
<evidence type="ECO:0000256" key="4">
    <source>
        <dbReference type="ARBA" id="ARBA00022989"/>
    </source>
</evidence>
<gene>
    <name evidence="7" type="ORF">A3196_18190</name>
</gene>
<evidence type="ECO:0000256" key="6">
    <source>
        <dbReference type="SAM" id="Phobius"/>
    </source>
</evidence>
<dbReference type="STRING" id="1818881.A3196_18190"/>
<dbReference type="AlphaFoldDB" id="A0A1E2UIE5"/>
<keyword evidence="3 6" id="KW-0812">Transmembrane</keyword>
<feature type="transmembrane region" description="Helical" evidence="6">
    <location>
        <begin position="407"/>
        <end position="426"/>
    </location>
</feature>
<feature type="transmembrane region" description="Helical" evidence="6">
    <location>
        <begin position="155"/>
        <end position="175"/>
    </location>
</feature>
<protein>
    <submittedName>
        <fullName evidence="7">Uncharacterized protein</fullName>
    </submittedName>
</protein>
<dbReference type="PANTHER" id="PTHR30250:SF26">
    <property type="entry name" value="PSMA PROTEIN"/>
    <property type="match status" value="1"/>
</dbReference>
<dbReference type="Proteomes" id="UP000094849">
    <property type="component" value="Unassembled WGS sequence"/>
</dbReference>
<comment type="caution">
    <text evidence="7">The sequence shown here is derived from an EMBL/GenBank/DDBJ whole genome shotgun (WGS) entry which is preliminary data.</text>
</comment>